<evidence type="ECO:0000313" key="5">
    <source>
        <dbReference type="Proteomes" id="UP000593567"/>
    </source>
</evidence>
<keyword evidence="2" id="KW-0472">Membrane</keyword>
<reference evidence="4" key="1">
    <citation type="submission" date="2020-06" db="EMBL/GenBank/DDBJ databases">
        <title>Draft genome of Bugula neritina, a colonial animal packing powerful symbionts and potential medicines.</title>
        <authorList>
            <person name="Rayko M."/>
        </authorList>
    </citation>
    <scope>NUCLEOTIDE SEQUENCE [LARGE SCALE GENOMIC DNA]</scope>
    <source>
        <strain evidence="4">Kwan_BN1</strain>
    </source>
</reference>
<keyword evidence="2" id="KW-0812">Transmembrane</keyword>
<keyword evidence="2" id="KW-1133">Transmembrane helix</keyword>
<dbReference type="Pfam" id="PF02014">
    <property type="entry name" value="Reeler"/>
    <property type="match status" value="1"/>
</dbReference>
<proteinExistence type="predicted"/>
<protein>
    <recommendedName>
        <fullName evidence="3">Reelin domain-containing protein</fullName>
    </recommendedName>
</protein>
<sequence length="957" mass="102441">MNNAIIVVVLRSTDGKPFNGVLIWAQQEGQICSLGSWTATGSLQTRDCSFEDIVTVCPGQSNALAHSTPLNSLQTEMTFKVPTGFNSSFHFEYSSCCSNQQQFWSGVTSLLLSRQITVTASSTEIPSTTPQNFPDIQPSTTIPLSTNNATLFSESTANLTETLLTVSSTTPHTEAFNSSTGIQEIVTQNTSAADVLPPIDFLLTTPLTEVLNSSTGIQEPVTQNASAADVLPPIDFLLTTPLTEVLNSSTGIPELLTQNTSDFLPTTDLLSTTPPTGGQTNDTELLAGPGAAIHGETPPGNVSLTDTGLTTLPGVLNSSTGIQEISTQNTSAADVLPTIDLLTTTPHTEAFNLSTGIQEISNQNTSVAGFLPTTDPLLDFNSTTVAANISTEFPPLSTIETFYNQTANTTINETQTVLETVTTPLNVTVAPLNVTVSEPESTVNASSTVADGFTVSNQSSLQNSTSTLSPASEHQNSTTLVENQVTPPSFNTTEAVSQHFGIDLNTTATNETTITPILEQSTDASINSTTVSDQFTTQLFNSTSEVSNPLENITNESTQPPITTSLPFENATTVLNTSSQGTTLNMTNSTGPTTEITNTSTAQNISGTEFTTAIPELQNTTEPAVNGTSTPATLNNGTESGDITEEPTLTNSTNNFHRFCYSATDNTGRSSHECHKRTKCNRANIFNRDNTTDNIPSYFHYHNGKYRSSRNDTFDSTEAITTTTSRKPTATRTTAFRFTTSRATTATDTVATTKPADSTNQPNLVSFKLTGDYDTLVDTDYKTAVQEVTTQLATIMKVNEDRIQNLKLSKGSVDVEFTLAPADEKALTTDDAINNLQKFLEQDNKSLRIKGEELTMTPGSLKTSAVVQQKEEEVVGLPLTTKIVLAVVFGLIGIAIIVAIVVICMRQRKSHGFLMMRAARKDYGIPLRTMDNGNGRTGASNGHHHQNGHQNHAFSRA</sequence>
<organism evidence="4 5">
    <name type="scientific">Bugula neritina</name>
    <name type="common">Brown bryozoan</name>
    <name type="synonym">Sertularia neritina</name>
    <dbReference type="NCBI Taxonomy" id="10212"/>
    <lineage>
        <taxon>Eukaryota</taxon>
        <taxon>Metazoa</taxon>
        <taxon>Spiralia</taxon>
        <taxon>Lophotrochozoa</taxon>
        <taxon>Bryozoa</taxon>
        <taxon>Gymnolaemata</taxon>
        <taxon>Cheilostomatida</taxon>
        <taxon>Flustrina</taxon>
        <taxon>Buguloidea</taxon>
        <taxon>Bugulidae</taxon>
        <taxon>Bugula</taxon>
    </lineage>
</organism>
<feature type="compositionally biased region" description="Polar residues" evidence="1">
    <location>
        <begin position="931"/>
        <end position="940"/>
    </location>
</feature>
<feature type="compositionally biased region" description="Low complexity" evidence="1">
    <location>
        <begin position="459"/>
        <end position="469"/>
    </location>
</feature>
<feature type="region of interest" description="Disordered" evidence="1">
    <location>
        <begin position="459"/>
        <end position="487"/>
    </location>
</feature>
<gene>
    <name evidence="4" type="ORF">EB796_000293</name>
</gene>
<keyword evidence="5" id="KW-1185">Reference proteome</keyword>
<accession>A0A7J7KTI4</accession>
<name>A0A7J7KTI4_BUGNE</name>
<dbReference type="Proteomes" id="UP000593567">
    <property type="component" value="Unassembled WGS sequence"/>
</dbReference>
<evidence type="ECO:0000259" key="3">
    <source>
        <dbReference type="Pfam" id="PF02014"/>
    </source>
</evidence>
<feature type="domain" description="Reelin" evidence="3">
    <location>
        <begin position="6"/>
        <end position="104"/>
    </location>
</feature>
<feature type="transmembrane region" description="Helical" evidence="2">
    <location>
        <begin position="883"/>
        <end position="905"/>
    </location>
</feature>
<evidence type="ECO:0000256" key="1">
    <source>
        <dbReference type="SAM" id="MobiDB-lite"/>
    </source>
</evidence>
<feature type="region of interest" description="Disordered" evidence="1">
    <location>
        <begin position="930"/>
        <end position="957"/>
    </location>
</feature>
<feature type="region of interest" description="Disordered" evidence="1">
    <location>
        <begin position="621"/>
        <end position="650"/>
    </location>
</feature>
<evidence type="ECO:0000256" key="2">
    <source>
        <dbReference type="SAM" id="Phobius"/>
    </source>
</evidence>
<feature type="compositionally biased region" description="Polar residues" evidence="1">
    <location>
        <begin position="470"/>
        <end position="487"/>
    </location>
</feature>
<dbReference type="AlphaFoldDB" id="A0A7J7KTI4"/>
<dbReference type="InterPro" id="IPR002861">
    <property type="entry name" value="Reeler_dom"/>
</dbReference>
<evidence type="ECO:0000313" key="4">
    <source>
        <dbReference type="EMBL" id="KAF6041405.1"/>
    </source>
</evidence>
<dbReference type="EMBL" id="VXIV02000051">
    <property type="protein sequence ID" value="KAF6041405.1"/>
    <property type="molecule type" value="Genomic_DNA"/>
</dbReference>
<feature type="compositionally biased region" description="Low complexity" evidence="1">
    <location>
        <begin position="948"/>
        <end position="957"/>
    </location>
</feature>
<comment type="caution">
    <text evidence="4">The sequence shown here is derived from an EMBL/GenBank/DDBJ whole genome shotgun (WGS) entry which is preliminary data.</text>
</comment>